<organism evidence="1 2">
    <name type="scientific">Platanthera zijinensis</name>
    <dbReference type="NCBI Taxonomy" id="2320716"/>
    <lineage>
        <taxon>Eukaryota</taxon>
        <taxon>Viridiplantae</taxon>
        <taxon>Streptophyta</taxon>
        <taxon>Embryophyta</taxon>
        <taxon>Tracheophyta</taxon>
        <taxon>Spermatophyta</taxon>
        <taxon>Magnoliopsida</taxon>
        <taxon>Liliopsida</taxon>
        <taxon>Asparagales</taxon>
        <taxon>Orchidaceae</taxon>
        <taxon>Orchidoideae</taxon>
        <taxon>Orchideae</taxon>
        <taxon>Orchidinae</taxon>
        <taxon>Platanthera</taxon>
    </lineage>
</organism>
<dbReference type="EMBL" id="JBBWWQ010000020">
    <property type="protein sequence ID" value="KAK8916136.1"/>
    <property type="molecule type" value="Genomic_DNA"/>
</dbReference>
<comment type="caution">
    <text evidence="1">The sequence shown here is derived from an EMBL/GenBank/DDBJ whole genome shotgun (WGS) entry which is preliminary data.</text>
</comment>
<sequence length="120" mass="12597">MATSSSVRMAMSYARPARLNTGRAAPTASRLTSAAASPSRLSSTGYACRAPSPRLAARSSSPVRRSTRTSCIARTPLWPASYPAATGPALKIAFPIIYALTMVTYAALRASSTTKNSQSR</sequence>
<evidence type="ECO:0000313" key="2">
    <source>
        <dbReference type="Proteomes" id="UP001418222"/>
    </source>
</evidence>
<evidence type="ECO:0000313" key="1">
    <source>
        <dbReference type="EMBL" id="KAK8916136.1"/>
    </source>
</evidence>
<protein>
    <submittedName>
        <fullName evidence="1">Uncharacterized protein</fullName>
    </submittedName>
</protein>
<name>A0AAP0AUR8_9ASPA</name>
<reference evidence="1 2" key="1">
    <citation type="journal article" date="2022" name="Nat. Plants">
        <title>Genomes of leafy and leafless Platanthera orchids illuminate the evolution of mycoheterotrophy.</title>
        <authorList>
            <person name="Li M.H."/>
            <person name="Liu K.W."/>
            <person name="Li Z."/>
            <person name="Lu H.C."/>
            <person name="Ye Q.L."/>
            <person name="Zhang D."/>
            <person name="Wang J.Y."/>
            <person name="Li Y.F."/>
            <person name="Zhong Z.M."/>
            <person name="Liu X."/>
            <person name="Yu X."/>
            <person name="Liu D.K."/>
            <person name="Tu X.D."/>
            <person name="Liu B."/>
            <person name="Hao Y."/>
            <person name="Liao X.Y."/>
            <person name="Jiang Y.T."/>
            <person name="Sun W.H."/>
            <person name="Chen J."/>
            <person name="Chen Y.Q."/>
            <person name="Ai Y."/>
            <person name="Zhai J.W."/>
            <person name="Wu S.S."/>
            <person name="Zhou Z."/>
            <person name="Hsiao Y.Y."/>
            <person name="Wu W.L."/>
            <person name="Chen Y.Y."/>
            <person name="Lin Y.F."/>
            <person name="Hsu J.L."/>
            <person name="Li C.Y."/>
            <person name="Wang Z.W."/>
            <person name="Zhao X."/>
            <person name="Zhong W.Y."/>
            <person name="Ma X.K."/>
            <person name="Ma L."/>
            <person name="Huang J."/>
            <person name="Chen G.Z."/>
            <person name="Huang M.Z."/>
            <person name="Huang L."/>
            <person name="Peng D.H."/>
            <person name="Luo Y.B."/>
            <person name="Zou S.Q."/>
            <person name="Chen S.P."/>
            <person name="Lan S."/>
            <person name="Tsai W.C."/>
            <person name="Van de Peer Y."/>
            <person name="Liu Z.J."/>
        </authorList>
    </citation>
    <scope>NUCLEOTIDE SEQUENCE [LARGE SCALE GENOMIC DNA]</scope>
    <source>
        <strain evidence="1">Lor287</strain>
    </source>
</reference>
<accession>A0AAP0AUR8</accession>
<proteinExistence type="predicted"/>
<dbReference type="AlphaFoldDB" id="A0AAP0AUR8"/>
<keyword evidence="2" id="KW-1185">Reference proteome</keyword>
<gene>
    <name evidence="1" type="ORF">KSP39_PZI022202</name>
</gene>
<dbReference type="Proteomes" id="UP001418222">
    <property type="component" value="Unassembled WGS sequence"/>
</dbReference>